<proteinExistence type="predicted"/>
<reference evidence="3" key="2">
    <citation type="submission" date="2023-06" db="EMBL/GenBank/DDBJ databases">
        <authorList>
            <person name="Kobayashi Y."/>
            <person name="Kayamori A."/>
            <person name="Aoki K."/>
            <person name="Shiwa Y."/>
            <person name="Fujita N."/>
            <person name="Sugita T."/>
            <person name="Iwasaki W."/>
            <person name="Tanaka N."/>
            <person name="Takashima M."/>
        </authorList>
    </citation>
    <scope>NUCLEOTIDE SEQUENCE</scope>
    <source>
        <strain evidence="3">HIS016</strain>
    </source>
</reference>
<organism evidence="3 4">
    <name type="scientific">Cutaneotrichosporon spelunceum</name>
    <dbReference type="NCBI Taxonomy" id="1672016"/>
    <lineage>
        <taxon>Eukaryota</taxon>
        <taxon>Fungi</taxon>
        <taxon>Dikarya</taxon>
        <taxon>Basidiomycota</taxon>
        <taxon>Agaricomycotina</taxon>
        <taxon>Tremellomycetes</taxon>
        <taxon>Trichosporonales</taxon>
        <taxon>Trichosporonaceae</taxon>
        <taxon>Cutaneotrichosporon</taxon>
    </lineage>
</organism>
<dbReference type="Proteomes" id="UP001222932">
    <property type="component" value="Unassembled WGS sequence"/>
</dbReference>
<evidence type="ECO:0000313" key="4">
    <source>
        <dbReference type="Proteomes" id="UP001222932"/>
    </source>
</evidence>
<feature type="chain" id="PRO_5041968145" description="Flo11 domain-containing protein" evidence="2">
    <location>
        <begin position="20"/>
        <end position="249"/>
    </location>
</feature>
<evidence type="ECO:0000256" key="2">
    <source>
        <dbReference type="SAM" id="SignalP"/>
    </source>
</evidence>
<protein>
    <recommendedName>
        <fullName evidence="5">Flo11 domain-containing protein</fullName>
    </recommendedName>
</protein>
<comment type="caution">
    <text evidence="3">The sequence shown here is derived from an EMBL/GenBank/DDBJ whole genome shotgun (WGS) entry which is preliminary data.</text>
</comment>
<keyword evidence="4" id="KW-1185">Reference proteome</keyword>
<evidence type="ECO:0000256" key="1">
    <source>
        <dbReference type="SAM" id="MobiDB-lite"/>
    </source>
</evidence>
<evidence type="ECO:0008006" key="5">
    <source>
        <dbReference type="Google" id="ProtNLM"/>
    </source>
</evidence>
<keyword evidence="2" id="KW-0732">Signal</keyword>
<feature type="signal peptide" evidence="2">
    <location>
        <begin position="1"/>
        <end position="19"/>
    </location>
</feature>
<dbReference type="EMBL" id="BTCM01000004">
    <property type="protein sequence ID" value="GMK57541.1"/>
    <property type="molecule type" value="Genomic_DNA"/>
</dbReference>
<feature type="compositionally biased region" description="Low complexity" evidence="1">
    <location>
        <begin position="35"/>
        <end position="50"/>
    </location>
</feature>
<feature type="compositionally biased region" description="Basic and acidic residues" evidence="1">
    <location>
        <begin position="18"/>
        <end position="34"/>
    </location>
</feature>
<reference evidence="3" key="1">
    <citation type="journal article" date="2023" name="BMC Genomics">
        <title>Chromosome-level genome assemblies of Cutaneotrichosporon spp. (Trichosporonales, Basidiomycota) reveal imbalanced evolution between nucleotide sequences and chromosome synteny.</title>
        <authorList>
            <person name="Kobayashi Y."/>
            <person name="Kayamori A."/>
            <person name="Aoki K."/>
            <person name="Shiwa Y."/>
            <person name="Matsutani M."/>
            <person name="Fujita N."/>
            <person name="Sugita T."/>
            <person name="Iwasaki W."/>
            <person name="Tanaka N."/>
            <person name="Takashima M."/>
        </authorList>
    </citation>
    <scope>NUCLEOTIDE SEQUENCE</scope>
    <source>
        <strain evidence="3">HIS016</strain>
    </source>
</reference>
<gene>
    <name evidence="3" type="ORF">CspeluHIS016_0403750</name>
</gene>
<sequence length="249" mass="26622">MRLLTLLLLPLAFAVPTEEKRTGDHGGGGGDDHTTCTTGRVTSTSTVWSTIPQPPKTTTSTVWGNCWTTSTATRTKTTAISETSTVTKSITTTTYVPGTTPVTTKTVVTTTTTYPYGKPGGKRAAETVAANGLSNADRLQRGLPLRVPKNVAKKRTFDGDWTQKPKPSCTPTTKTIITTVSSTTRPISTSTVFSTKCRPMDTTVTKTKTETKRDSTTTKLTTTTTITKPVTKTSTTVTTTTKTVTVKPY</sequence>
<accession>A0AAD3TVX2</accession>
<dbReference type="AlphaFoldDB" id="A0AAD3TVX2"/>
<name>A0AAD3TVX2_9TREE</name>
<feature type="region of interest" description="Disordered" evidence="1">
    <location>
        <begin position="18"/>
        <end position="59"/>
    </location>
</feature>
<evidence type="ECO:0000313" key="3">
    <source>
        <dbReference type="EMBL" id="GMK57541.1"/>
    </source>
</evidence>